<sequence>MTTFLVLGAKALTECNGIVKNLLKNKKFIVLIPNAVDDYLNYRIIDVSSIKELAKRWNPQAYNAAPKKN</sequence>
<organism evidence="1 2">
    <name type="scientific">Glossina austeni</name>
    <name type="common">Savannah tsetse fly</name>
    <dbReference type="NCBI Taxonomy" id="7395"/>
    <lineage>
        <taxon>Eukaryota</taxon>
        <taxon>Metazoa</taxon>
        <taxon>Ecdysozoa</taxon>
        <taxon>Arthropoda</taxon>
        <taxon>Hexapoda</taxon>
        <taxon>Insecta</taxon>
        <taxon>Pterygota</taxon>
        <taxon>Neoptera</taxon>
        <taxon>Endopterygota</taxon>
        <taxon>Diptera</taxon>
        <taxon>Brachycera</taxon>
        <taxon>Muscomorpha</taxon>
        <taxon>Hippoboscoidea</taxon>
        <taxon>Glossinidae</taxon>
        <taxon>Glossina</taxon>
    </lineage>
</organism>
<keyword evidence="2" id="KW-1185">Reference proteome</keyword>
<evidence type="ECO:0000313" key="1">
    <source>
        <dbReference type="EnsemblMetazoa" id="GAUT001121-PA"/>
    </source>
</evidence>
<dbReference type="Gene3D" id="3.30.420.10">
    <property type="entry name" value="Ribonuclease H-like superfamily/Ribonuclease H"/>
    <property type="match status" value="1"/>
</dbReference>
<proteinExistence type="predicted"/>
<evidence type="ECO:0000313" key="2">
    <source>
        <dbReference type="Proteomes" id="UP000078200"/>
    </source>
</evidence>
<reference evidence="1" key="1">
    <citation type="submission" date="2020-05" db="UniProtKB">
        <authorList>
            <consortium name="EnsemblMetazoa"/>
        </authorList>
    </citation>
    <scope>IDENTIFICATION</scope>
    <source>
        <strain evidence="1">TTRI</strain>
    </source>
</reference>
<accession>A0A1A9UDR9</accession>
<dbReference type="STRING" id="7395.A0A1A9UDR9"/>
<dbReference type="InterPro" id="IPR036397">
    <property type="entry name" value="RNaseH_sf"/>
</dbReference>
<dbReference type="EnsemblMetazoa" id="GAUT001121-RA">
    <property type="protein sequence ID" value="GAUT001121-PA"/>
    <property type="gene ID" value="GAUT001121"/>
</dbReference>
<name>A0A1A9UDR9_GLOAU</name>
<dbReference type="GO" id="GO:0003676">
    <property type="term" value="F:nucleic acid binding"/>
    <property type="evidence" value="ECO:0007669"/>
    <property type="project" value="InterPro"/>
</dbReference>
<dbReference type="Proteomes" id="UP000078200">
    <property type="component" value="Unassembled WGS sequence"/>
</dbReference>
<dbReference type="AlphaFoldDB" id="A0A1A9UDR9"/>
<dbReference type="VEuPathDB" id="VectorBase:GAUT001121"/>
<protein>
    <submittedName>
        <fullName evidence="1">Uncharacterized protein</fullName>
    </submittedName>
</protein>